<organism evidence="14 15">
    <name type="scientific">Polypedilum vanderplanki</name>
    <name type="common">Sleeping chironomid midge</name>
    <dbReference type="NCBI Taxonomy" id="319348"/>
    <lineage>
        <taxon>Eukaryota</taxon>
        <taxon>Metazoa</taxon>
        <taxon>Ecdysozoa</taxon>
        <taxon>Arthropoda</taxon>
        <taxon>Hexapoda</taxon>
        <taxon>Insecta</taxon>
        <taxon>Pterygota</taxon>
        <taxon>Neoptera</taxon>
        <taxon>Endopterygota</taxon>
        <taxon>Diptera</taxon>
        <taxon>Nematocera</taxon>
        <taxon>Chironomoidea</taxon>
        <taxon>Chironomidae</taxon>
        <taxon>Chironominae</taxon>
        <taxon>Polypedilum</taxon>
        <taxon>Polypedilum</taxon>
    </lineage>
</organism>
<feature type="compositionally biased region" description="Basic and acidic residues" evidence="7">
    <location>
        <begin position="69"/>
        <end position="78"/>
    </location>
</feature>
<keyword evidence="15" id="KW-1185">Reference proteome</keyword>
<dbReference type="PANTHER" id="PTHR13802">
    <property type="entry name" value="MUCIN 4-RELATED"/>
    <property type="match status" value="1"/>
</dbReference>
<dbReference type="InterPro" id="IPR001846">
    <property type="entry name" value="VWF_type-D"/>
</dbReference>
<dbReference type="Proteomes" id="UP001107558">
    <property type="component" value="Chromosome 1"/>
</dbReference>
<dbReference type="InterPro" id="IPR000436">
    <property type="entry name" value="Sushi_SCR_CCP_dom"/>
</dbReference>
<evidence type="ECO:0000256" key="3">
    <source>
        <dbReference type="ARBA" id="ARBA00022989"/>
    </source>
</evidence>
<dbReference type="SUPFAM" id="SSF57535">
    <property type="entry name" value="Complement control module/SCR domain"/>
    <property type="match status" value="1"/>
</dbReference>
<feature type="region of interest" description="Disordered" evidence="7">
    <location>
        <begin position="31"/>
        <end position="87"/>
    </location>
</feature>
<evidence type="ECO:0000256" key="4">
    <source>
        <dbReference type="ARBA" id="ARBA00023136"/>
    </source>
</evidence>
<dbReference type="PROSITE" id="PS51220">
    <property type="entry name" value="NIDO"/>
    <property type="match status" value="1"/>
</dbReference>
<dbReference type="Pfam" id="PF00094">
    <property type="entry name" value="VWD"/>
    <property type="match status" value="1"/>
</dbReference>
<evidence type="ECO:0000256" key="6">
    <source>
        <dbReference type="PROSITE-ProRule" id="PRU00302"/>
    </source>
</evidence>
<comment type="subcellular location">
    <subcellularLocation>
        <location evidence="1">Membrane</location>
    </subcellularLocation>
</comment>
<accession>A0A9J6CGN8</accession>
<feature type="compositionally biased region" description="Low complexity" evidence="7">
    <location>
        <begin position="1371"/>
        <end position="1384"/>
    </location>
</feature>
<evidence type="ECO:0000256" key="1">
    <source>
        <dbReference type="ARBA" id="ARBA00004370"/>
    </source>
</evidence>
<dbReference type="GO" id="GO:0016020">
    <property type="term" value="C:membrane"/>
    <property type="evidence" value="ECO:0007669"/>
    <property type="project" value="UniProtKB-SubCell"/>
</dbReference>
<dbReference type="OrthoDB" id="6051552at2759"/>
<evidence type="ECO:0008006" key="16">
    <source>
        <dbReference type="Google" id="ProtNLM"/>
    </source>
</evidence>
<dbReference type="Pfam" id="PF23263">
    <property type="entry name" value="C8-3_MUC4"/>
    <property type="match status" value="1"/>
</dbReference>
<reference evidence="14" key="1">
    <citation type="submission" date="2021-03" db="EMBL/GenBank/DDBJ databases">
        <title>Chromosome level genome of the anhydrobiotic midge Polypedilum vanderplanki.</title>
        <authorList>
            <person name="Yoshida Y."/>
            <person name="Kikawada T."/>
            <person name="Gusev O."/>
        </authorList>
    </citation>
    <scope>NUCLEOTIDE SEQUENCE</scope>
    <source>
        <strain evidence="14">NIAS01</strain>
        <tissue evidence="14">Whole body or cell culture</tissue>
    </source>
</reference>
<dbReference type="PROSITE" id="PS50856">
    <property type="entry name" value="AMOP"/>
    <property type="match status" value="1"/>
</dbReference>
<evidence type="ECO:0000256" key="8">
    <source>
        <dbReference type="SAM" id="Phobius"/>
    </source>
</evidence>
<feature type="signal peptide" evidence="9">
    <location>
        <begin position="1"/>
        <end position="19"/>
    </location>
</feature>
<comment type="caution">
    <text evidence="14">The sequence shown here is derived from an EMBL/GenBank/DDBJ whole genome shotgun (WGS) entry which is preliminary data.</text>
</comment>
<dbReference type="SMART" id="SM00723">
    <property type="entry name" value="AMOP"/>
    <property type="match status" value="1"/>
</dbReference>
<keyword evidence="2 8" id="KW-0812">Transmembrane</keyword>
<dbReference type="Pfam" id="PF06119">
    <property type="entry name" value="NIDO"/>
    <property type="match status" value="1"/>
</dbReference>
<dbReference type="InterPro" id="IPR013783">
    <property type="entry name" value="Ig-like_fold"/>
</dbReference>
<evidence type="ECO:0000256" key="5">
    <source>
        <dbReference type="ARBA" id="ARBA00023157"/>
    </source>
</evidence>
<feature type="compositionally biased region" description="Polar residues" evidence="7">
    <location>
        <begin position="1292"/>
        <end position="1302"/>
    </location>
</feature>
<evidence type="ECO:0000256" key="7">
    <source>
        <dbReference type="SAM" id="MobiDB-lite"/>
    </source>
</evidence>
<dbReference type="EMBL" id="JADBJN010000001">
    <property type="protein sequence ID" value="KAG5681353.1"/>
    <property type="molecule type" value="Genomic_DNA"/>
</dbReference>
<evidence type="ECO:0000259" key="12">
    <source>
        <dbReference type="PROSITE" id="PS51220"/>
    </source>
</evidence>
<feature type="domain" description="NIDO" evidence="12">
    <location>
        <begin position="258"/>
        <end position="424"/>
    </location>
</feature>
<dbReference type="CDD" id="cd00033">
    <property type="entry name" value="CCP"/>
    <property type="match status" value="1"/>
</dbReference>
<sequence>MRWKWLLLLTIISISLVQATSDGDDEQVEVISDNDNANDNDTENYDDDGGGTDTEVEQLVSEETPEESPPPKEEKIEEIAPAEEEEKLDEDAIDVEPIQVQKSKKGKYMNYEDYMGFNLDTSDNNYDWNDMNNRVAPNEPPTHRNDGRGYTITTARLQFIRSHFMYWFFDKGGPENSGDLQRDIHASNQQVHKNFNFQLPFFGFRFNYTRVSLNGYLEFSDPPEHYTYPLVFPIKDWPRRNDPSFIGIFFSRCRIGRIYQTDFDQRVPGVYFRQERDLMTRTDRFGVEVRERVMWDIREGVVGSDTFIPKHVVIITWKNMSFAGGIDNSLFKTNSFQMVLATDEVYTYAIMNYAEINWSSHTEAGGDTTGGEGGVPAYIGFNAGNGTQAYEYKPYSQASVLRDLTGRGWANGFPGRHIFRIDERIMLGTCNKDIDAAHLPLVFAPESGNMLGGTIINITGPCFMPNERIECMFESEPIPVVGKYVDRNRAICIQPSLRVQGYIRFAIRIGTEPFKWRGWYFVETPATATDRIFFEDSSVHQRNPAEIRISWNRANLTTNFNAAVRISLYGYRESTIRPELEYIDMIENQLTNTGTYTIAPANYRMRNNPNVTDMQFGFLQITLVDPPDGISPVLWSKPIPLAWYFGPQWEARHGQNWPRALCDNWLRLDRFLRNFAHEVPICPCKLDQALYDKGRFMPDFDCDRDANPTCLNHRGGIHCVRSGTPTSQGSEQQCCYDRNGFLMLSHDQMWGSRPRRTHNIGQHPYNEANKVPTLSQWFHDIRPYYSCCRWQDEQAVGCETFRFERRPSQDCVAYQAPGVASIFGDPHIVTFDGLEYTFNGMGEFVLVRGKNGADEIDVQARFQQVARNIHGPVMATHPTSIAVRGHNSTVIEVRVRPRDAQWRYRLDVFADGRRVYFDRQSLKFQYFHGVTVYTPSYILNQSEVVIMFPSGAGVEVVENAGFMTARVYLPWGFINKTRGLFGNWSFDVTDDFTRPDGTVAQINLNNFETVHREFALKWMLSDRETEGVGAGLFTREFGRTASYYANITFLPNFIREPRDFLPANRSADIEMAHQLCGESYQCRFDYGMTLNREMAHFTRNYYDSAVNIQRSNQVRVLSCGILETPRFGRKSNFMFTPGAVITFECNEGFFLKGDRRRVCGLDGRWDLPEYGYTECLREVFFVRNIVWIVILIIVFVIMPMILCIVCVVYQYRKKQLRKDPNYVLPFPHSRSGSRTTLKGINSDASDIGDDNSIKKVRSYDATYNTHEPLKNKPAVDFDPSKKMDLDEDDITSSEGSTAQDQKQMGRRSQRLASDYKAIEEEEDSRYPPPPIESPQPYNGTYSPTFSNLDRSSYASTQNQSPTPAGAIRVFPQSQQQQPQQQQPQTSRFFGEPSTVSPTPLTQNVGLPRVADSRSTEV</sequence>
<dbReference type="Pfam" id="PF00084">
    <property type="entry name" value="Sushi"/>
    <property type="match status" value="1"/>
</dbReference>
<evidence type="ECO:0000256" key="2">
    <source>
        <dbReference type="ARBA" id="ARBA00022692"/>
    </source>
</evidence>
<feature type="domain" description="AMOP" evidence="10">
    <location>
        <begin position="654"/>
        <end position="805"/>
    </location>
</feature>
<feature type="compositionally biased region" description="Polar residues" evidence="7">
    <location>
        <begin position="1337"/>
        <end position="1362"/>
    </location>
</feature>
<comment type="caution">
    <text evidence="6">Lacks conserved residue(s) required for the propagation of feature annotation.</text>
</comment>
<feature type="region of interest" description="Disordered" evidence="7">
    <location>
        <begin position="1267"/>
        <end position="1417"/>
    </location>
</feature>
<feature type="transmembrane region" description="Helical" evidence="8">
    <location>
        <begin position="1185"/>
        <end position="1209"/>
    </location>
</feature>
<keyword evidence="3 8" id="KW-1133">Transmembrane helix</keyword>
<feature type="domain" description="VWFD" evidence="13">
    <location>
        <begin position="818"/>
        <end position="1026"/>
    </location>
</feature>
<feature type="compositionally biased region" description="Acidic residues" evidence="7">
    <location>
        <begin position="36"/>
        <end position="56"/>
    </location>
</feature>
<dbReference type="InterPro" id="IPR005533">
    <property type="entry name" value="AMOP_dom"/>
</dbReference>
<dbReference type="InterPro" id="IPR056619">
    <property type="entry name" value="C8-3_MUC4"/>
</dbReference>
<dbReference type="GO" id="GO:0007160">
    <property type="term" value="P:cell-matrix adhesion"/>
    <property type="evidence" value="ECO:0007669"/>
    <property type="project" value="InterPro"/>
</dbReference>
<dbReference type="Pfam" id="PF03782">
    <property type="entry name" value="AMOP"/>
    <property type="match status" value="1"/>
</dbReference>
<dbReference type="InterPro" id="IPR014756">
    <property type="entry name" value="Ig_E-set"/>
</dbReference>
<evidence type="ECO:0000313" key="15">
    <source>
        <dbReference type="Proteomes" id="UP001107558"/>
    </source>
</evidence>
<dbReference type="SMART" id="SM00032">
    <property type="entry name" value="CCP"/>
    <property type="match status" value="1"/>
</dbReference>
<evidence type="ECO:0000313" key="14">
    <source>
        <dbReference type="EMBL" id="KAG5681353.1"/>
    </source>
</evidence>
<keyword evidence="6" id="KW-0768">Sushi</keyword>
<keyword evidence="9" id="KW-0732">Signal</keyword>
<evidence type="ECO:0000259" key="11">
    <source>
        <dbReference type="PROSITE" id="PS50923"/>
    </source>
</evidence>
<dbReference type="InterPro" id="IPR003886">
    <property type="entry name" value="NIDO_dom"/>
</dbReference>
<dbReference type="Gene3D" id="2.60.40.10">
    <property type="entry name" value="Immunoglobulins"/>
    <property type="match status" value="1"/>
</dbReference>
<dbReference type="PROSITE" id="PS51233">
    <property type="entry name" value="VWFD"/>
    <property type="match status" value="1"/>
</dbReference>
<dbReference type="Gene3D" id="2.10.70.10">
    <property type="entry name" value="Complement Module, domain 1"/>
    <property type="match status" value="1"/>
</dbReference>
<feature type="domain" description="Sushi" evidence="11">
    <location>
        <begin position="1117"/>
        <end position="1177"/>
    </location>
</feature>
<evidence type="ECO:0000256" key="9">
    <source>
        <dbReference type="SAM" id="SignalP"/>
    </source>
</evidence>
<dbReference type="SUPFAM" id="SSF81296">
    <property type="entry name" value="E set domains"/>
    <property type="match status" value="1"/>
</dbReference>
<feature type="chain" id="PRO_5039906661" description="Protein mesh" evidence="9">
    <location>
        <begin position="20"/>
        <end position="1417"/>
    </location>
</feature>
<dbReference type="InterPro" id="IPR035976">
    <property type="entry name" value="Sushi/SCR/CCP_sf"/>
</dbReference>
<dbReference type="InterPro" id="IPR051495">
    <property type="entry name" value="Epithelial_Barrier/Signaling"/>
</dbReference>
<keyword evidence="5" id="KW-1015">Disulfide bond</keyword>
<dbReference type="PANTHER" id="PTHR13802:SF52">
    <property type="entry name" value="MUCIN-4"/>
    <property type="match status" value="1"/>
</dbReference>
<proteinExistence type="predicted"/>
<evidence type="ECO:0000259" key="13">
    <source>
        <dbReference type="PROSITE" id="PS51233"/>
    </source>
</evidence>
<protein>
    <recommendedName>
        <fullName evidence="16">Protein mesh</fullName>
    </recommendedName>
</protein>
<dbReference type="SMART" id="SM00216">
    <property type="entry name" value="VWD"/>
    <property type="match status" value="1"/>
</dbReference>
<gene>
    <name evidence="14" type="ORF">PVAND_010797</name>
</gene>
<feature type="compositionally biased region" description="Polar residues" evidence="7">
    <location>
        <begin position="1393"/>
        <end position="1404"/>
    </location>
</feature>
<keyword evidence="4 8" id="KW-0472">Membrane</keyword>
<evidence type="ECO:0000259" key="10">
    <source>
        <dbReference type="PROSITE" id="PS50856"/>
    </source>
</evidence>
<dbReference type="SMART" id="SM00539">
    <property type="entry name" value="NIDO"/>
    <property type="match status" value="1"/>
</dbReference>
<name>A0A9J6CGN8_POLVA</name>
<feature type="compositionally biased region" description="Basic and acidic residues" evidence="7">
    <location>
        <begin position="1267"/>
        <end position="1284"/>
    </location>
</feature>
<dbReference type="PROSITE" id="PS50923">
    <property type="entry name" value="SUSHI"/>
    <property type="match status" value="1"/>
</dbReference>